<accession>A0A8S5TAK1</accession>
<evidence type="ECO:0000256" key="4">
    <source>
        <dbReference type="SAM" id="MobiDB-lite"/>
    </source>
</evidence>
<dbReference type="Gene3D" id="3.40.1350.10">
    <property type="match status" value="1"/>
</dbReference>
<dbReference type="EMBL" id="BK032787">
    <property type="protein sequence ID" value="DAF60349.1"/>
    <property type="molecule type" value="Genomic_DNA"/>
</dbReference>
<organism evidence="6">
    <name type="scientific">Siphoviridae sp. ctwuP1</name>
    <dbReference type="NCBI Taxonomy" id="2827972"/>
    <lineage>
        <taxon>Viruses</taxon>
        <taxon>Duplodnaviria</taxon>
        <taxon>Heunggongvirae</taxon>
        <taxon>Uroviricota</taxon>
        <taxon>Caudoviricetes</taxon>
    </lineage>
</organism>
<evidence type="ECO:0000256" key="3">
    <source>
        <dbReference type="ARBA" id="ARBA00022801"/>
    </source>
</evidence>
<evidence type="ECO:0000256" key="2">
    <source>
        <dbReference type="ARBA" id="ARBA00022722"/>
    </source>
</evidence>
<keyword evidence="2" id="KW-0540">Nuclease</keyword>
<evidence type="ECO:0000256" key="1">
    <source>
        <dbReference type="ARBA" id="ARBA00001946"/>
    </source>
</evidence>
<reference evidence="6" key="1">
    <citation type="journal article" date="2021" name="Proc. Natl. Acad. Sci. U.S.A.">
        <title>A Catalog of Tens of Thousands of Viruses from Human Metagenomes Reveals Hidden Associations with Chronic Diseases.</title>
        <authorList>
            <person name="Tisza M.J."/>
            <person name="Buck C.B."/>
        </authorList>
    </citation>
    <scope>NUCLEOTIDE SEQUENCE</scope>
    <source>
        <strain evidence="6">CtwuP1</strain>
    </source>
</reference>
<evidence type="ECO:0000313" key="6">
    <source>
        <dbReference type="EMBL" id="DAF60349.1"/>
    </source>
</evidence>
<dbReference type="GO" id="GO:0004518">
    <property type="term" value="F:nuclease activity"/>
    <property type="evidence" value="ECO:0007669"/>
    <property type="project" value="UniProtKB-KW"/>
</dbReference>
<keyword evidence="3" id="KW-0378">Hydrolase</keyword>
<feature type="domain" description="VRR-NUC" evidence="5">
    <location>
        <begin position="70"/>
        <end position="174"/>
    </location>
</feature>
<dbReference type="GO" id="GO:0003676">
    <property type="term" value="F:nucleic acid binding"/>
    <property type="evidence" value="ECO:0007669"/>
    <property type="project" value="InterPro"/>
</dbReference>
<dbReference type="GO" id="GO:0016788">
    <property type="term" value="F:hydrolase activity, acting on ester bonds"/>
    <property type="evidence" value="ECO:0007669"/>
    <property type="project" value="InterPro"/>
</dbReference>
<dbReference type="InterPro" id="IPR011856">
    <property type="entry name" value="tRNA_endonuc-like_dom_sf"/>
</dbReference>
<dbReference type="Pfam" id="PF08774">
    <property type="entry name" value="VRR_NUC"/>
    <property type="match status" value="1"/>
</dbReference>
<proteinExistence type="predicted"/>
<name>A0A8S5TAK1_9CAUD</name>
<protein>
    <submittedName>
        <fullName evidence="6">Nuclease</fullName>
    </submittedName>
</protein>
<dbReference type="SMART" id="SM00990">
    <property type="entry name" value="VRR_NUC"/>
    <property type="match status" value="1"/>
</dbReference>
<sequence length="198" mass="21550">MTTAEYHAYLQSLESGQSSEPSEKIGELPASHFGRMSAAEYQAMLHPHKQPSGQPARKGIPQKKPVPSIPTESEEQQAVMKWAAAASGRWPELRLLYHVPNEGQRSMATGGRLRAEGLKSGVPDLCLPSAHGQYHGLYIEMKRTQGSKTTPEQKEWLAALEAEGYQTALCRGADAAIEIITDYLALPKARNGGDGNDL</sequence>
<dbReference type="InterPro" id="IPR014883">
    <property type="entry name" value="VRR_NUC"/>
</dbReference>
<comment type="cofactor">
    <cofactor evidence="1">
        <name>Mg(2+)</name>
        <dbReference type="ChEBI" id="CHEBI:18420"/>
    </cofactor>
</comment>
<feature type="region of interest" description="Disordered" evidence="4">
    <location>
        <begin position="12"/>
        <end position="75"/>
    </location>
</feature>
<evidence type="ECO:0000259" key="5">
    <source>
        <dbReference type="SMART" id="SM00990"/>
    </source>
</evidence>